<name>A0A8H6HDB8_9AGAR</name>
<dbReference type="EMBL" id="JACGCI010000138">
    <property type="protein sequence ID" value="KAF6743686.1"/>
    <property type="molecule type" value="Genomic_DNA"/>
</dbReference>
<proteinExistence type="predicted"/>
<organism evidence="1 2">
    <name type="scientific">Ephemerocybe angulata</name>
    <dbReference type="NCBI Taxonomy" id="980116"/>
    <lineage>
        <taxon>Eukaryota</taxon>
        <taxon>Fungi</taxon>
        <taxon>Dikarya</taxon>
        <taxon>Basidiomycota</taxon>
        <taxon>Agaricomycotina</taxon>
        <taxon>Agaricomycetes</taxon>
        <taxon>Agaricomycetidae</taxon>
        <taxon>Agaricales</taxon>
        <taxon>Agaricineae</taxon>
        <taxon>Psathyrellaceae</taxon>
        <taxon>Ephemerocybe</taxon>
    </lineage>
</organism>
<dbReference type="AlphaFoldDB" id="A0A8H6HDB8"/>
<comment type="caution">
    <text evidence="1">The sequence shown here is derived from an EMBL/GenBank/DDBJ whole genome shotgun (WGS) entry which is preliminary data.</text>
</comment>
<reference evidence="1 2" key="1">
    <citation type="submission" date="2020-07" db="EMBL/GenBank/DDBJ databases">
        <title>Comparative genomics of pyrophilous fungi reveals a link between fire events and developmental genes.</title>
        <authorList>
            <consortium name="DOE Joint Genome Institute"/>
            <person name="Steindorff A.S."/>
            <person name="Carver A."/>
            <person name="Calhoun S."/>
            <person name="Stillman K."/>
            <person name="Liu H."/>
            <person name="Lipzen A."/>
            <person name="Pangilinan J."/>
            <person name="Labutti K."/>
            <person name="Bruns T.D."/>
            <person name="Grigoriev I.V."/>
        </authorList>
    </citation>
    <scope>NUCLEOTIDE SEQUENCE [LARGE SCALE GENOMIC DNA]</scope>
    <source>
        <strain evidence="1 2">CBS 144469</strain>
    </source>
</reference>
<sequence length="309" mass="34796">MDAVTVSGQQGASNRTTVRWLNIAGATNTTLSLAGRRYVVYVVSARFDDWTWQNPRVQETICCRRDMDLAVASLFHPRPSSTIAHGMAIRGLWPFSYSSIPSRAPSECHLIARRKSFCRVWAEFGFRGGATGRRCVVSRQLEEYSETGYIFLPFPDFDPDLCFLAPVRAFSATSFLPITKSLTNSLTAFSLSPNAHILHKCVSSPTDAHNRLRRVDVDVNGQQQRKCRRRRLTSNGLCFGPEIDRNDGIDAVVLRDRLSEVAGLRLKRNIRSLSVDRLRVPKKCPRGTVHENGAATQEMELYTYNVKLE</sequence>
<evidence type="ECO:0000313" key="1">
    <source>
        <dbReference type="EMBL" id="KAF6743686.1"/>
    </source>
</evidence>
<gene>
    <name evidence="1" type="ORF">DFP72DRAFT_858503</name>
</gene>
<keyword evidence="2" id="KW-1185">Reference proteome</keyword>
<protein>
    <submittedName>
        <fullName evidence="1">Uncharacterized protein</fullName>
    </submittedName>
</protein>
<evidence type="ECO:0000313" key="2">
    <source>
        <dbReference type="Proteomes" id="UP000521943"/>
    </source>
</evidence>
<dbReference type="Proteomes" id="UP000521943">
    <property type="component" value="Unassembled WGS sequence"/>
</dbReference>
<accession>A0A8H6HDB8</accession>